<protein>
    <submittedName>
        <fullName evidence="1">DUF2262 domain-containing protein</fullName>
    </submittedName>
</protein>
<evidence type="ECO:0000313" key="2">
    <source>
        <dbReference type="Proteomes" id="UP000217250"/>
    </source>
</evidence>
<dbReference type="OrthoDB" id="1151504at2"/>
<dbReference type="Proteomes" id="UP000217250">
    <property type="component" value="Chromosome"/>
</dbReference>
<accession>A0A250FQ57</accession>
<dbReference type="AlphaFoldDB" id="A0A250FQ57"/>
<gene>
    <name evidence="1" type="ORF">CGC50_09145</name>
</gene>
<proteinExistence type="predicted"/>
<dbReference type="GeneID" id="84808719"/>
<dbReference type="KEGG" id="cgh:CGC50_09145"/>
<evidence type="ECO:0000313" key="1">
    <source>
        <dbReference type="EMBL" id="ATA87309.1"/>
    </source>
</evidence>
<organism evidence="1 2">
    <name type="scientific">Capnocytophaga gingivalis</name>
    <dbReference type="NCBI Taxonomy" id="1017"/>
    <lineage>
        <taxon>Bacteria</taxon>
        <taxon>Pseudomonadati</taxon>
        <taxon>Bacteroidota</taxon>
        <taxon>Flavobacteriia</taxon>
        <taxon>Flavobacteriales</taxon>
        <taxon>Flavobacteriaceae</taxon>
        <taxon>Capnocytophaga</taxon>
    </lineage>
</organism>
<name>A0A250FQ57_9FLAO</name>
<dbReference type="EMBL" id="CP022386">
    <property type="protein sequence ID" value="ATA87309.1"/>
    <property type="molecule type" value="Genomic_DNA"/>
</dbReference>
<reference evidence="2" key="1">
    <citation type="submission" date="2017-06" db="EMBL/GenBank/DDBJ databases">
        <title>Capnocytophaga spp. assemblies.</title>
        <authorList>
            <person name="Gulvik C.A."/>
        </authorList>
    </citation>
    <scope>NUCLEOTIDE SEQUENCE [LARGE SCALE GENOMIC DNA]</scope>
    <source>
        <strain evidence="2">H1496</strain>
    </source>
</reference>
<sequence>MKLLEINDLKERKTVPDSYEIGLVYKGHRVDILLDKLHYSLEQLLEAANHLLPYLSQLDLKARKYLAKEELLRFNAYNQTRNKPLVSEECLQKHISLHAVQFFDESIDFFYRLSCDRKYELIVEVCVAQGYEYPKFEQWFLGNVKDKGWLHKVSAFLGKMFGLV</sequence>
<dbReference type="RefSeq" id="WP_095910584.1">
    <property type="nucleotide sequence ID" value="NZ_CAUPXI010000014.1"/>
</dbReference>